<dbReference type="EMBL" id="CP001087">
    <property type="protein sequence ID" value="ACN14040.1"/>
    <property type="molecule type" value="Genomic_DNA"/>
</dbReference>
<protein>
    <recommendedName>
        <fullName evidence="1">DnaJ homologue subfamily C member 28 conserved domain-containing protein</fullName>
    </recommendedName>
</protein>
<name>C0QKG9_DESAH</name>
<dbReference type="PANTHER" id="PTHR39158:SF1">
    <property type="entry name" value="DNAJ HOMOLOG SUBFAMILY C MEMBER 28"/>
    <property type="match status" value="1"/>
</dbReference>
<proteinExistence type="predicted"/>
<evidence type="ECO:0000313" key="2">
    <source>
        <dbReference type="EMBL" id="ACN14040.1"/>
    </source>
</evidence>
<dbReference type="InterPro" id="IPR052573">
    <property type="entry name" value="DnaJ_C_subfamily_28"/>
</dbReference>
<evidence type="ECO:0000259" key="1">
    <source>
        <dbReference type="Pfam" id="PF09350"/>
    </source>
</evidence>
<dbReference type="PANTHER" id="PTHR39158">
    <property type="entry name" value="OS08G0560600 PROTEIN"/>
    <property type="match status" value="1"/>
</dbReference>
<evidence type="ECO:0000313" key="3">
    <source>
        <dbReference type="Proteomes" id="UP000000442"/>
    </source>
</evidence>
<dbReference type="HOGENOM" id="CLU_129296_0_0_7"/>
<dbReference type="OrthoDB" id="9798476at2"/>
<feature type="domain" description="DnaJ homologue subfamily C member 28 conserved" evidence="1">
    <location>
        <begin position="8"/>
        <end position="73"/>
    </location>
</feature>
<sequence length="122" mass="13838">MIPGFEAIVEQRIKQAQENGELDNLPGQGQPLPNEEIDFSNELRLAHKILKNAGFLPPEVELRRDISAMEQLLDAVEPGSGEQERIRKKLNLLMTRLGMTKTTRKTISIPAEYRNSIINRMS</sequence>
<organism evidence="2 3">
    <name type="scientific">Desulforapulum autotrophicum (strain ATCC 43914 / DSM 3382 / VKM B-1955 / HRM2)</name>
    <name type="common">Desulfobacterium autotrophicum</name>
    <dbReference type="NCBI Taxonomy" id="177437"/>
    <lineage>
        <taxon>Bacteria</taxon>
        <taxon>Pseudomonadati</taxon>
        <taxon>Thermodesulfobacteriota</taxon>
        <taxon>Desulfobacteria</taxon>
        <taxon>Desulfobacterales</taxon>
        <taxon>Desulfobacteraceae</taxon>
        <taxon>Desulforapulum</taxon>
    </lineage>
</organism>
<gene>
    <name evidence="2" type="ordered locus">HRM2_09270</name>
</gene>
<reference evidence="2 3" key="1">
    <citation type="journal article" date="2009" name="Environ. Microbiol.">
        <title>Genome sequence of Desulfobacterium autotrophicum HRM2, a marine sulfate reducer oxidizing organic carbon completely to carbon dioxide.</title>
        <authorList>
            <person name="Strittmatter A.W."/>
            <person name="Liesegang H."/>
            <person name="Rabus R."/>
            <person name="Decker I."/>
            <person name="Amann J."/>
            <person name="Andres S."/>
            <person name="Henne A."/>
            <person name="Fricke W.F."/>
            <person name="Martinez-Arias R."/>
            <person name="Bartels D."/>
            <person name="Goesmann A."/>
            <person name="Krause L."/>
            <person name="Puehler A."/>
            <person name="Klenk H.P."/>
            <person name="Richter M."/>
            <person name="Schuler M."/>
            <person name="Gloeckner F.O."/>
            <person name="Meyerdierks A."/>
            <person name="Gottschalk G."/>
            <person name="Amann R."/>
        </authorList>
    </citation>
    <scope>NUCLEOTIDE SEQUENCE [LARGE SCALE GENOMIC DNA]</scope>
    <source>
        <strain evidence="3">ATCC 43914 / DSM 3382 / HRM2</strain>
    </source>
</reference>
<dbReference type="STRING" id="177437.HRM2_09270"/>
<dbReference type="KEGG" id="dat:HRM2_09270"/>
<dbReference type="Proteomes" id="UP000000442">
    <property type="component" value="Chromosome"/>
</dbReference>
<dbReference type="eggNOG" id="ENOG5032TNY">
    <property type="taxonomic scope" value="Bacteria"/>
</dbReference>
<dbReference type="RefSeq" id="WP_012663280.1">
    <property type="nucleotide sequence ID" value="NC_012108.1"/>
</dbReference>
<dbReference type="Pfam" id="PF09350">
    <property type="entry name" value="DJC28_CD"/>
    <property type="match status" value="1"/>
</dbReference>
<dbReference type="InterPro" id="IPR018961">
    <property type="entry name" value="DnaJ_homolog_subfam-C_membr-28"/>
</dbReference>
<dbReference type="AlphaFoldDB" id="C0QKG9"/>
<accession>C0QKG9</accession>
<keyword evidence="3" id="KW-1185">Reference proteome</keyword>